<comment type="caution">
    <text evidence="4">The sequence shown here is derived from an EMBL/GenBank/DDBJ whole genome shotgun (WGS) entry which is preliminary data.</text>
</comment>
<evidence type="ECO:0000256" key="1">
    <source>
        <dbReference type="ARBA" id="ARBA00023002"/>
    </source>
</evidence>
<dbReference type="InterPro" id="IPR001509">
    <property type="entry name" value="Epimerase_deHydtase"/>
</dbReference>
<dbReference type="CDD" id="cd08958">
    <property type="entry name" value="FR_SDR_e"/>
    <property type="match status" value="1"/>
</dbReference>
<dbReference type="FunFam" id="3.40.50.720:FF:000382">
    <property type="entry name" value="NAD(P)-binding Rossmann-fold superfamily protein"/>
    <property type="match status" value="1"/>
</dbReference>
<keyword evidence="5" id="KW-1185">Reference proteome</keyword>
<organism evidence="4 5">
    <name type="scientific">Miscanthus lutarioriparius</name>
    <dbReference type="NCBI Taxonomy" id="422564"/>
    <lineage>
        <taxon>Eukaryota</taxon>
        <taxon>Viridiplantae</taxon>
        <taxon>Streptophyta</taxon>
        <taxon>Embryophyta</taxon>
        <taxon>Tracheophyta</taxon>
        <taxon>Spermatophyta</taxon>
        <taxon>Magnoliopsida</taxon>
        <taxon>Liliopsida</taxon>
        <taxon>Poales</taxon>
        <taxon>Poaceae</taxon>
        <taxon>PACMAD clade</taxon>
        <taxon>Panicoideae</taxon>
        <taxon>Andropogonodae</taxon>
        <taxon>Andropogoneae</taxon>
        <taxon>Saccharinae</taxon>
        <taxon>Miscanthus</taxon>
    </lineage>
</organism>
<dbReference type="EMBL" id="CAJGYO010000001">
    <property type="protein sequence ID" value="CAD6205487.1"/>
    <property type="molecule type" value="Genomic_DNA"/>
</dbReference>
<dbReference type="Gene3D" id="3.40.50.720">
    <property type="entry name" value="NAD(P)-binding Rossmann-like Domain"/>
    <property type="match status" value="1"/>
</dbReference>
<evidence type="ECO:0000313" key="4">
    <source>
        <dbReference type="EMBL" id="CAD6205487.1"/>
    </source>
</evidence>
<name>A0A811MJQ8_9POAL</name>
<accession>A0A811MJQ8</accession>
<dbReference type="InterPro" id="IPR050425">
    <property type="entry name" value="NAD(P)_dehydrat-like"/>
</dbReference>
<protein>
    <recommendedName>
        <fullName evidence="3">NAD-dependent epimerase/dehydratase domain-containing protein</fullName>
    </recommendedName>
</protein>
<proteinExistence type="predicted"/>
<dbReference type="InterPro" id="IPR036291">
    <property type="entry name" value="NAD(P)-bd_dom_sf"/>
</dbReference>
<evidence type="ECO:0000256" key="2">
    <source>
        <dbReference type="SAM" id="SignalP"/>
    </source>
</evidence>
<reference evidence="4" key="1">
    <citation type="submission" date="2020-10" db="EMBL/GenBank/DDBJ databases">
        <authorList>
            <person name="Han B."/>
            <person name="Lu T."/>
            <person name="Zhao Q."/>
            <person name="Huang X."/>
            <person name="Zhao Y."/>
        </authorList>
    </citation>
    <scope>NUCLEOTIDE SEQUENCE</scope>
</reference>
<evidence type="ECO:0000259" key="3">
    <source>
        <dbReference type="Pfam" id="PF01370"/>
    </source>
</evidence>
<dbReference type="SUPFAM" id="SSF51735">
    <property type="entry name" value="NAD(P)-binding Rossmann-fold domains"/>
    <property type="match status" value="1"/>
</dbReference>
<dbReference type="Pfam" id="PF01370">
    <property type="entry name" value="Epimerase"/>
    <property type="match status" value="1"/>
</dbReference>
<dbReference type="OrthoDB" id="2735536at2759"/>
<dbReference type="GO" id="GO:0016616">
    <property type="term" value="F:oxidoreductase activity, acting on the CH-OH group of donors, NAD or NADP as acceptor"/>
    <property type="evidence" value="ECO:0007669"/>
    <property type="project" value="TreeGrafter"/>
</dbReference>
<dbReference type="PANTHER" id="PTHR10366">
    <property type="entry name" value="NAD DEPENDENT EPIMERASE/DEHYDRATASE"/>
    <property type="match status" value="1"/>
</dbReference>
<evidence type="ECO:0000313" key="5">
    <source>
        <dbReference type="Proteomes" id="UP000604825"/>
    </source>
</evidence>
<feature type="signal peptide" evidence="2">
    <location>
        <begin position="1"/>
        <end position="30"/>
    </location>
</feature>
<dbReference type="PANTHER" id="PTHR10366:SF500">
    <property type="entry name" value="OS09G0491852 PROTEIN"/>
    <property type="match status" value="1"/>
</dbReference>
<keyword evidence="1" id="KW-0560">Oxidoreductase</keyword>
<keyword evidence="2" id="KW-0732">Signal</keyword>
<dbReference type="AlphaFoldDB" id="A0A811MJQ8"/>
<feature type="domain" description="NAD-dependent epimerase/dehydratase" evidence="3">
    <location>
        <begin position="7"/>
        <end position="243"/>
    </location>
</feature>
<feature type="chain" id="PRO_5032956273" description="NAD-dependent epimerase/dehydratase domain-containing protein" evidence="2">
    <location>
        <begin position="31"/>
        <end position="338"/>
    </location>
</feature>
<sequence>MASPPRVCVTGGGGFVASWLVKLLLSRGYAVHATVRDPCDPKNEFLMQLDKASENLRVFKADVLDSGTLVAAFAGCEGVFHMASPVPGDKIVDPEKEMMAPTVKGTMNVLEACSATKVQKIILVSSLASVSFDPSWPEDKLIDESCWSDKDFCKQNKIWYALAKTESEEIALEYGKRNGLHVVTLLPGLVFGPLLQTVVLNTSSKVLVYIIKGGHDTMNNKFWPIVDVRDVADAFLLAYENAEPSSRYICSLDQMDIKDLLAVMKSMYPNYSYVDKMVDVGCKVAVTSGKLLDLGWEPRKLEETLADSVECYKKAGLLQDVDGEPCRLPYFYRMNAEE</sequence>
<gene>
    <name evidence="4" type="ORF">NCGR_LOCUS3318</name>
</gene>
<dbReference type="Proteomes" id="UP000604825">
    <property type="component" value="Unassembled WGS sequence"/>
</dbReference>